<dbReference type="EMBL" id="FQUY01000013">
    <property type="protein sequence ID" value="SHF16905.1"/>
    <property type="molecule type" value="Genomic_DNA"/>
</dbReference>
<evidence type="ECO:0000313" key="1">
    <source>
        <dbReference type="EMBL" id="SHF16905.1"/>
    </source>
</evidence>
<dbReference type="Gene3D" id="2.60.120.1140">
    <property type="entry name" value="Protein of unknown function DUF192"/>
    <property type="match status" value="1"/>
</dbReference>
<reference evidence="2" key="1">
    <citation type="submission" date="2016-11" db="EMBL/GenBank/DDBJ databases">
        <authorList>
            <person name="Varghese N."/>
            <person name="Submissions S."/>
        </authorList>
    </citation>
    <scope>NUCLEOTIDE SEQUENCE [LARGE SCALE GENOMIC DNA]</scope>
    <source>
        <strain evidence="2">DSM 12395</strain>
    </source>
</reference>
<dbReference type="OrthoDB" id="9813379at2"/>
<proteinExistence type="predicted"/>
<dbReference type="InterPro" id="IPR038695">
    <property type="entry name" value="Saro_0823-like_sf"/>
</dbReference>
<sequence>MLQFSSISQIAFDNVIIANTFLTRLKGLLGRSEMPKNTALILSPCRQVHTFFMRFPIGAIFLNKQGVVLHKEVLKPWRVSKLVMDAEMVVEVEPGALERINVGDVLYWQGREE</sequence>
<gene>
    <name evidence="1" type="ORF">SAMN02745133_01990</name>
</gene>
<name>A0A1M4ZG00_9FIRM</name>
<dbReference type="AlphaFoldDB" id="A0A1M4ZG00"/>
<dbReference type="Proteomes" id="UP000184148">
    <property type="component" value="Unassembled WGS sequence"/>
</dbReference>
<dbReference type="InterPro" id="IPR003795">
    <property type="entry name" value="DUF192"/>
</dbReference>
<dbReference type="Pfam" id="PF02643">
    <property type="entry name" value="DUF192"/>
    <property type="match status" value="1"/>
</dbReference>
<protein>
    <recommendedName>
        <fullName evidence="3">DUF192 domain-containing protein</fullName>
    </recommendedName>
</protein>
<accession>A0A1M4ZG00</accession>
<dbReference type="RefSeq" id="WP_073239241.1">
    <property type="nucleotide sequence ID" value="NZ_FQUY01000013.1"/>
</dbReference>
<evidence type="ECO:0000313" key="2">
    <source>
        <dbReference type="Proteomes" id="UP000184148"/>
    </source>
</evidence>
<keyword evidence="2" id="KW-1185">Reference proteome</keyword>
<evidence type="ECO:0008006" key="3">
    <source>
        <dbReference type="Google" id="ProtNLM"/>
    </source>
</evidence>
<dbReference type="STRING" id="1121429.SAMN02745133_01990"/>
<organism evidence="1 2">
    <name type="scientific">Desulforamulus putei DSM 12395</name>
    <dbReference type="NCBI Taxonomy" id="1121429"/>
    <lineage>
        <taxon>Bacteria</taxon>
        <taxon>Bacillati</taxon>
        <taxon>Bacillota</taxon>
        <taxon>Clostridia</taxon>
        <taxon>Eubacteriales</taxon>
        <taxon>Peptococcaceae</taxon>
        <taxon>Desulforamulus</taxon>
    </lineage>
</organism>